<dbReference type="Gene3D" id="1.10.260.40">
    <property type="entry name" value="lambda repressor-like DNA-binding domains"/>
    <property type="match status" value="1"/>
</dbReference>
<accession>A0ABX0JGW1</accession>
<dbReference type="InterPro" id="IPR001387">
    <property type="entry name" value="Cro/C1-type_HTH"/>
</dbReference>
<evidence type="ECO:0000313" key="2">
    <source>
        <dbReference type="EMBL" id="NHN33504.1"/>
    </source>
</evidence>
<protein>
    <submittedName>
        <fullName evidence="2">Helix-turn-helix transcriptional regulator</fullName>
    </submittedName>
</protein>
<dbReference type="Pfam" id="PF01381">
    <property type="entry name" value="HTH_3"/>
    <property type="match status" value="1"/>
</dbReference>
<comment type="caution">
    <text evidence="2">The sequence shown here is derived from an EMBL/GenBank/DDBJ whole genome shotgun (WGS) entry which is preliminary data.</text>
</comment>
<dbReference type="EMBL" id="JAAOIW010000012">
    <property type="protein sequence ID" value="NHN33504.1"/>
    <property type="molecule type" value="Genomic_DNA"/>
</dbReference>
<dbReference type="PROSITE" id="PS50943">
    <property type="entry name" value="HTH_CROC1"/>
    <property type="match status" value="1"/>
</dbReference>
<sequence length="72" mass="8220">MADRRQQLIACRESKGSREEVALELGISKVYLRMIETGALKPGRDVMFRISSYCGQPLEILFPDLFSDERVV</sequence>
<gene>
    <name evidence="2" type="ORF">G9U52_27185</name>
</gene>
<name>A0ABX0JGW1_9BACL</name>
<feature type="domain" description="HTH cro/C1-type" evidence="1">
    <location>
        <begin position="8"/>
        <end position="61"/>
    </location>
</feature>
<dbReference type="InterPro" id="IPR010982">
    <property type="entry name" value="Lambda_DNA-bd_dom_sf"/>
</dbReference>
<dbReference type="SUPFAM" id="SSF47413">
    <property type="entry name" value="lambda repressor-like DNA-binding domains"/>
    <property type="match status" value="1"/>
</dbReference>
<reference evidence="2" key="1">
    <citation type="submission" date="2020-03" db="EMBL/GenBank/DDBJ databases">
        <title>Draft sequencing of Paenibacilllus sp. S3N08.</title>
        <authorList>
            <person name="Kim D.-U."/>
        </authorList>
    </citation>
    <scope>NUCLEOTIDE SEQUENCE</scope>
    <source>
        <strain evidence="2">S3N08</strain>
    </source>
</reference>
<dbReference type="CDD" id="cd00093">
    <property type="entry name" value="HTH_XRE"/>
    <property type="match status" value="1"/>
</dbReference>
<dbReference type="RefSeq" id="WP_166153811.1">
    <property type="nucleotide sequence ID" value="NZ_JAAOIW010000012.1"/>
</dbReference>
<evidence type="ECO:0000313" key="3">
    <source>
        <dbReference type="Proteomes" id="UP001165962"/>
    </source>
</evidence>
<proteinExistence type="predicted"/>
<dbReference type="SMART" id="SM00530">
    <property type="entry name" value="HTH_XRE"/>
    <property type="match status" value="1"/>
</dbReference>
<keyword evidence="3" id="KW-1185">Reference proteome</keyword>
<organism evidence="2 3">
    <name type="scientific">Paenibacillus agricola</name>
    <dbReference type="NCBI Taxonomy" id="2716264"/>
    <lineage>
        <taxon>Bacteria</taxon>
        <taxon>Bacillati</taxon>
        <taxon>Bacillota</taxon>
        <taxon>Bacilli</taxon>
        <taxon>Bacillales</taxon>
        <taxon>Paenibacillaceae</taxon>
        <taxon>Paenibacillus</taxon>
    </lineage>
</organism>
<evidence type="ECO:0000259" key="1">
    <source>
        <dbReference type="PROSITE" id="PS50943"/>
    </source>
</evidence>
<dbReference type="Proteomes" id="UP001165962">
    <property type="component" value="Unassembled WGS sequence"/>
</dbReference>